<gene>
    <name evidence="1" type="ORF">Phou_064430</name>
</gene>
<comment type="caution">
    <text evidence="1">The sequence shown here is derived from an EMBL/GenBank/DDBJ whole genome shotgun (WGS) entry which is preliminary data.</text>
</comment>
<reference evidence="1 2" key="2">
    <citation type="submission" date="2020-03" db="EMBL/GenBank/DDBJ databases">
        <authorList>
            <person name="Ichikawa N."/>
            <person name="Kimura A."/>
            <person name="Kitahashi Y."/>
            <person name="Uohara A."/>
        </authorList>
    </citation>
    <scope>NUCLEOTIDE SEQUENCE [LARGE SCALE GENOMIC DNA]</scope>
    <source>
        <strain evidence="1 2">NBRC 108639</strain>
    </source>
</reference>
<dbReference type="Proteomes" id="UP000482800">
    <property type="component" value="Unassembled WGS sequence"/>
</dbReference>
<reference evidence="1 2" key="1">
    <citation type="submission" date="2020-03" db="EMBL/GenBank/DDBJ databases">
        <title>Whole genome shotgun sequence of Phytohabitans houttuyneae NBRC 108639.</title>
        <authorList>
            <person name="Komaki H."/>
            <person name="Tamura T."/>
        </authorList>
    </citation>
    <scope>NUCLEOTIDE SEQUENCE [LARGE SCALE GENOMIC DNA]</scope>
    <source>
        <strain evidence="1 2">NBRC 108639</strain>
    </source>
</reference>
<protein>
    <recommendedName>
        <fullName evidence="3">Alpha/beta hydrolase</fullName>
    </recommendedName>
</protein>
<evidence type="ECO:0000313" key="2">
    <source>
        <dbReference type="Proteomes" id="UP000482800"/>
    </source>
</evidence>
<sequence length="178" mass="18677">MVLIPGGGSGPHQPLLHYSWLAGRARGAEALHIEWPADRPSSRVPADSASFVVEQVARALDSIPVQRPVLVGKSLATYAAELAADRALPAVWHTPLLTDARCVAALRRATAPCLLVGGTADGWWDGALARTLTPHVLEVPGADHGMVLPGLPLARSAAVLGEVASAVEEFLDRQAWPA</sequence>
<dbReference type="AlphaFoldDB" id="A0A6V8KAJ3"/>
<organism evidence="1 2">
    <name type="scientific">Phytohabitans houttuyneae</name>
    <dbReference type="NCBI Taxonomy" id="1076126"/>
    <lineage>
        <taxon>Bacteria</taxon>
        <taxon>Bacillati</taxon>
        <taxon>Actinomycetota</taxon>
        <taxon>Actinomycetes</taxon>
        <taxon>Micromonosporales</taxon>
        <taxon>Micromonosporaceae</taxon>
    </lineage>
</organism>
<evidence type="ECO:0008006" key="3">
    <source>
        <dbReference type="Google" id="ProtNLM"/>
    </source>
</evidence>
<dbReference type="EMBL" id="BLPF01000002">
    <property type="protein sequence ID" value="GFJ82263.1"/>
    <property type="molecule type" value="Genomic_DNA"/>
</dbReference>
<accession>A0A6V8KAJ3</accession>
<proteinExistence type="predicted"/>
<name>A0A6V8KAJ3_9ACTN</name>
<dbReference type="SUPFAM" id="SSF53474">
    <property type="entry name" value="alpha/beta-Hydrolases"/>
    <property type="match status" value="1"/>
</dbReference>
<keyword evidence="2" id="KW-1185">Reference proteome</keyword>
<evidence type="ECO:0000313" key="1">
    <source>
        <dbReference type="EMBL" id="GFJ82263.1"/>
    </source>
</evidence>
<dbReference type="Gene3D" id="3.40.50.1820">
    <property type="entry name" value="alpha/beta hydrolase"/>
    <property type="match status" value="1"/>
</dbReference>
<dbReference type="InterPro" id="IPR029058">
    <property type="entry name" value="AB_hydrolase_fold"/>
</dbReference>